<organism evidence="8 9">
    <name type="scientific">Rhizobium lusitanum</name>
    <dbReference type="NCBI Taxonomy" id="293958"/>
    <lineage>
        <taxon>Bacteria</taxon>
        <taxon>Pseudomonadati</taxon>
        <taxon>Pseudomonadota</taxon>
        <taxon>Alphaproteobacteria</taxon>
        <taxon>Hyphomicrobiales</taxon>
        <taxon>Rhizobiaceae</taxon>
        <taxon>Rhizobium/Agrobacterium group</taxon>
        <taxon>Rhizobium</taxon>
    </lineage>
</organism>
<dbReference type="SUPFAM" id="SSF53850">
    <property type="entry name" value="Periplasmic binding protein-like II"/>
    <property type="match status" value="1"/>
</dbReference>
<evidence type="ECO:0000256" key="6">
    <source>
        <dbReference type="ARBA" id="ARBA00023163"/>
    </source>
</evidence>
<evidence type="ECO:0000256" key="1">
    <source>
        <dbReference type="ARBA" id="ARBA00009437"/>
    </source>
</evidence>
<proteinExistence type="inferred from homology"/>
<evidence type="ECO:0000313" key="9">
    <source>
        <dbReference type="Proteomes" id="UP000483035"/>
    </source>
</evidence>
<dbReference type="CDD" id="cd08417">
    <property type="entry name" value="PBP2_Nitroaromatics_like"/>
    <property type="match status" value="1"/>
</dbReference>
<dbReference type="SUPFAM" id="SSF46785">
    <property type="entry name" value="Winged helix' DNA-binding domain"/>
    <property type="match status" value="1"/>
</dbReference>
<evidence type="ECO:0000256" key="4">
    <source>
        <dbReference type="ARBA" id="ARBA00023125"/>
    </source>
</evidence>
<comment type="similarity">
    <text evidence="1">Belongs to the LysR transcriptional regulatory family.</text>
</comment>
<dbReference type="GO" id="GO:0003677">
    <property type="term" value="F:DNA binding"/>
    <property type="evidence" value="ECO:0007669"/>
    <property type="project" value="UniProtKB-KW"/>
</dbReference>
<evidence type="ECO:0000256" key="2">
    <source>
        <dbReference type="ARBA" id="ARBA00022458"/>
    </source>
</evidence>
<sequence length="310" mass="34305">MQTPNINSIDLNLLRVFDAVFRERNILRAAQRLGMSQPAASHALARLRHSLDDDLFVRSAQGMLPTSRAEQLAEPIRQALSYFELGLQSGSFEPATSRQQFKLALDNSSAIALTSKIVSAVGAAAPGISLNLRPSGTIDIDRLLDASELDLFIGRPGEDRERFASEDLSSDDFVVVHRSQIRATQSPITADELVGRPHLNLSSAGDDTGFLDHWLAEQHLRRDVKHSVPLLGCTAVLQEQDMYVPMRRPIAEAICKGSGLAISELPFASPRITTCMHWHRRLDSQPAHIWLRETIRRVAGSPGKRPIRSQ</sequence>
<feature type="domain" description="HTH lysR-type" evidence="7">
    <location>
        <begin position="9"/>
        <end position="66"/>
    </location>
</feature>
<evidence type="ECO:0000256" key="5">
    <source>
        <dbReference type="ARBA" id="ARBA00023159"/>
    </source>
</evidence>
<dbReference type="InterPro" id="IPR036388">
    <property type="entry name" value="WH-like_DNA-bd_sf"/>
</dbReference>
<dbReference type="Gene3D" id="3.40.190.10">
    <property type="entry name" value="Periplasmic binding protein-like II"/>
    <property type="match status" value="2"/>
</dbReference>
<evidence type="ECO:0000313" key="8">
    <source>
        <dbReference type="EMBL" id="NEI69209.1"/>
    </source>
</evidence>
<evidence type="ECO:0000256" key="3">
    <source>
        <dbReference type="ARBA" id="ARBA00023015"/>
    </source>
</evidence>
<comment type="caution">
    <text evidence="8">The sequence shown here is derived from an EMBL/GenBank/DDBJ whole genome shotgun (WGS) entry which is preliminary data.</text>
</comment>
<keyword evidence="5" id="KW-0010">Activator</keyword>
<dbReference type="InterPro" id="IPR000847">
    <property type="entry name" value="LysR_HTH_N"/>
</dbReference>
<dbReference type="EMBL" id="WUEY01000002">
    <property type="protein sequence ID" value="NEI69209.1"/>
    <property type="molecule type" value="Genomic_DNA"/>
</dbReference>
<dbReference type="AlphaFoldDB" id="A0A6L9U128"/>
<dbReference type="InterPro" id="IPR005119">
    <property type="entry name" value="LysR_subst-bd"/>
</dbReference>
<keyword evidence="3" id="KW-0805">Transcription regulation</keyword>
<dbReference type="PROSITE" id="PS50931">
    <property type="entry name" value="HTH_LYSR"/>
    <property type="match status" value="1"/>
</dbReference>
<evidence type="ECO:0000259" key="7">
    <source>
        <dbReference type="PROSITE" id="PS50931"/>
    </source>
</evidence>
<dbReference type="InterPro" id="IPR036390">
    <property type="entry name" value="WH_DNA-bd_sf"/>
</dbReference>
<dbReference type="GO" id="GO:0003700">
    <property type="term" value="F:DNA-binding transcription factor activity"/>
    <property type="evidence" value="ECO:0007669"/>
    <property type="project" value="InterPro"/>
</dbReference>
<name>A0A6L9U128_9HYPH</name>
<dbReference type="PANTHER" id="PTHR30118">
    <property type="entry name" value="HTH-TYPE TRANSCRIPTIONAL REGULATOR LEUO-RELATED"/>
    <property type="match status" value="1"/>
</dbReference>
<dbReference type="InterPro" id="IPR037402">
    <property type="entry name" value="YidZ_PBP2"/>
</dbReference>
<dbReference type="PANTHER" id="PTHR30118:SF15">
    <property type="entry name" value="TRANSCRIPTIONAL REGULATORY PROTEIN"/>
    <property type="match status" value="1"/>
</dbReference>
<keyword evidence="6" id="KW-0804">Transcription</keyword>
<dbReference type="PRINTS" id="PR00039">
    <property type="entry name" value="HTHLYSR"/>
</dbReference>
<keyword evidence="2" id="KW-0536">Nodulation</keyword>
<dbReference type="Pfam" id="PF03466">
    <property type="entry name" value="LysR_substrate"/>
    <property type="match status" value="1"/>
</dbReference>
<dbReference type="RefSeq" id="WP_163985625.1">
    <property type="nucleotide sequence ID" value="NZ_WUEY01000002.1"/>
</dbReference>
<accession>A0A6L9U128</accession>
<dbReference type="InterPro" id="IPR050389">
    <property type="entry name" value="LysR-type_TF"/>
</dbReference>
<keyword evidence="4" id="KW-0238">DNA-binding</keyword>
<protein>
    <submittedName>
        <fullName evidence="8">LysR family transcriptional regulator</fullName>
    </submittedName>
</protein>
<gene>
    <name evidence="8" type="ORF">GR212_06440</name>
</gene>
<dbReference type="Pfam" id="PF00126">
    <property type="entry name" value="HTH_1"/>
    <property type="match status" value="1"/>
</dbReference>
<dbReference type="Proteomes" id="UP000483035">
    <property type="component" value="Unassembled WGS sequence"/>
</dbReference>
<reference evidence="8 9" key="1">
    <citation type="submission" date="2019-12" db="EMBL/GenBank/DDBJ databases">
        <title>Rhizobium genotypes associated with high levels of biological nitrogen fixation by grain legumes in a temperate-maritime cropping system.</title>
        <authorList>
            <person name="Maluk M."/>
            <person name="Francesc Ferrando Molina F."/>
            <person name="Lopez Del Egido L."/>
            <person name="Lafos M."/>
            <person name="Langarica-Fuentes A."/>
            <person name="Gebre Yohannes G."/>
            <person name="Young M.W."/>
            <person name="Martin P."/>
            <person name="Gantlett R."/>
            <person name="Kenicer G."/>
            <person name="Hawes C."/>
            <person name="Begg G.S."/>
            <person name="Quilliam R.S."/>
            <person name="Squire G.R."/>
            <person name="Poole P.S."/>
            <person name="Young P.W."/>
            <person name="Iannetta P.M."/>
            <person name="James E.K."/>
        </authorList>
    </citation>
    <scope>NUCLEOTIDE SEQUENCE [LARGE SCALE GENOMIC DNA]</scope>
    <source>
        <strain evidence="8 9">JHI1118</strain>
    </source>
</reference>
<dbReference type="Gene3D" id="1.10.10.10">
    <property type="entry name" value="Winged helix-like DNA-binding domain superfamily/Winged helix DNA-binding domain"/>
    <property type="match status" value="1"/>
</dbReference>